<evidence type="ECO:0000256" key="6">
    <source>
        <dbReference type="PIRSR" id="PIRSR602848-1"/>
    </source>
</evidence>
<evidence type="ECO:0000256" key="1">
    <source>
        <dbReference type="ARBA" id="ARBA00004123"/>
    </source>
</evidence>
<evidence type="ECO:0000256" key="5">
    <source>
        <dbReference type="ARBA" id="ARBA00023242"/>
    </source>
</evidence>
<name>A0AAN9Z720_9ORTH</name>
<evidence type="ECO:0000256" key="4">
    <source>
        <dbReference type="ARBA" id="ARBA00022490"/>
    </source>
</evidence>
<proteinExistence type="inferred from homology"/>
<dbReference type="GO" id="GO:0046872">
    <property type="term" value="F:metal ion binding"/>
    <property type="evidence" value="ECO:0007669"/>
    <property type="project" value="UniProtKB-KW"/>
</dbReference>
<dbReference type="Gene3D" id="1.20.58.200">
    <property type="entry name" value="Translin, domain 2"/>
    <property type="match status" value="1"/>
</dbReference>
<feature type="region of interest" description="Disordered" evidence="7">
    <location>
        <begin position="1"/>
        <end position="24"/>
    </location>
</feature>
<evidence type="ECO:0000313" key="9">
    <source>
        <dbReference type="Proteomes" id="UP001378592"/>
    </source>
</evidence>
<keyword evidence="6" id="KW-0479">Metal-binding</keyword>
<keyword evidence="9" id="KW-1185">Reference proteome</keyword>
<keyword evidence="5" id="KW-0539">Nucleus</keyword>
<evidence type="ECO:0000313" key="8">
    <source>
        <dbReference type="EMBL" id="KAK7865199.1"/>
    </source>
</evidence>
<keyword evidence="4" id="KW-0963">Cytoplasm</keyword>
<dbReference type="PANTHER" id="PTHR10741">
    <property type="entry name" value="TRANSLIN AND TRANSLIN ASSOCIATED PROTEIN X"/>
    <property type="match status" value="1"/>
</dbReference>
<sequence>MKPYKKHRMGRRGESGKRERPEVDHSLVADSNVLKHFASYATELDLKHDKYERIVKFSRDITIESKRIIFFLHSADKENSKHDLLKDADIRLRQLENTLFKSVGEELNGEDPYQFLRAYTSGLQEFVEACTFYQYLKFKKLEGWNCLQQTLKFNIDENSKEGCVNETSAKTCSVLMPPSEYVLGVADLTGELMRNCINCLGSGQFESCMETCAFVKEIYNGFLSVGNSGPKEFSRKLFTLKQSLHKMENACYTICVRGSEIPQNRLVDVLQDASEVFEEDEGFY</sequence>
<dbReference type="InterPro" id="IPR036081">
    <property type="entry name" value="Translin_sf"/>
</dbReference>
<dbReference type="SUPFAM" id="SSF74784">
    <property type="entry name" value="Translin"/>
    <property type="match status" value="1"/>
</dbReference>
<dbReference type="Pfam" id="PF01997">
    <property type="entry name" value="Translin"/>
    <property type="match status" value="1"/>
</dbReference>
<feature type="compositionally biased region" description="Basic residues" evidence="7">
    <location>
        <begin position="1"/>
        <end position="10"/>
    </location>
</feature>
<dbReference type="GO" id="GO:0005634">
    <property type="term" value="C:nucleus"/>
    <property type="evidence" value="ECO:0007669"/>
    <property type="project" value="UniProtKB-SubCell"/>
</dbReference>
<evidence type="ECO:0000256" key="2">
    <source>
        <dbReference type="ARBA" id="ARBA00004496"/>
    </source>
</evidence>
<keyword evidence="6" id="KW-0460">Magnesium</keyword>
<dbReference type="AlphaFoldDB" id="A0AAN9Z720"/>
<evidence type="ECO:0008006" key="10">
    <source>
        <dbReference type="Google" id="ProtNLM"/>
    </source>
</evidence>
<evidence type="ECO:0000256" key="7">
    <source>
        <dbReference type="SAM" id="MobiDB-lite"/>
    </source>
</evidence>
<dbReference type="InterPro" id="IPR016069">
    <property type="entry name" value="Translin_C"/>
</dbReference>
<organism evidence="8 9">
    <name type="scientific">Gryllus longicercus</name>
    <dbReference type="NCBI Taxonomy" id="2509291"/>
    <lineage>
        <taxon>Eukaryota</taxon>
        <taxon>Metazoa</taxon>
        <taxon>Ecdysozoa</taxon>
        <taxon>Arthropoda</taxon>
        <taxon>Hexapoda</taxon>
        <taxon>Insecta</taxon>
        <taxon>Pterygota</taxon>
        <taxon>Neoptera</taxon>
        <taxon>Polyneoptera</taxon>
        <taxon>Orthoptera</taxon>
        <taxon>Ensifera</taxon>
        <taxon>Gryllidea</taxon>
        <taxon>Grylloidea</taxon>
        <taxon>Gryllidae</taxon>
        <taxon>Gryllinae</taxon>
        <taxon>Gryllus</taxon>
    </lineage>
</organism>
<accession>A0AAN9Z720</accession>
<dbReference type="GO" id="GO:0005737">
    <property type="term" value="C:cytoplasm"/>
    <property type="evidence" value="ECO:0007669"/>
    <property type="project" value="UniProtKB-SubCell"/>
</dbReference>
<feature type="compositionally biased region" description="Basic and acidic residues" evidence="7">
    <location>
        <begin position="11"/>
        <end position="24"/>
    </location>
</feature>
<dbReference type="InterPro" id="IPR002848">
    <property type="entry name" value="Translin_fam"/>
</dbReference>
<comment type="caution">
    <text evidence="8">The sequence shown here is derived from an EMBL/GenBank/DDBJ whole genome shotgun (WGS) entry which is preliminary data.</text>
</comment>
<dbReference type="GO" id="GO:0043565">
    <property type="term" value="F:sequence-specific DNA binding"/>
    <property type="evidence" value="ECO:0007669"/>
    <property type="project" value="InterPro"/>
</dbReference>
<evidence type="ECO:0000256" key="3">
    <source>
        <dbReference type="ARBA" id="ARBA00005902"/>
    </source>
</evidence>
<feature type="binding site" evidence="6">
    <location>
        <position position="191"/>
    </location>
    <ligand>
        <name>Mg(2+)</name>
        <dbReference type="ChEBI" id="CHEBI:18420"/>
    </ligand>
</feature>
<dbReference type="EMBL" id="JAZDUA010000183">
    <property type="protein sequence ID" value="KAK7865199.1"/>
    <property type="molecule type" value="Genomic_DNA"/>
</dbReference>
<dbReference type="Proteomes" id="UP001378592">
    <property type="component" value="Unassembled WGS sequence"/>
</dbReference>
<protein>
    <recommendedName>
        <fullName evidence="10">Translin-associated protein X</fullName>
    </recommendedName>
</protein>
<dbReference type="CDD" id="cd14820">
    <property type="entry name" value="TRAX"/>
    <property type="match status" value="1"/>
</dbReference>
<comment type="similarity">
    <text evidence="3">Belongs to the translin family.</text>
</comment>
<dbReference type="FunFam" id="1.20.58.200:FF:000001">
    <property type="entry name" value="Translin-associated factor X"/>
    <property type="match status" value="1"/>
</dbReference>
<comment type="subcellular location">
    <subcellularLocation>
        <location evidence="2">Cytoplasm</location>
    </subcellularLocation>
    <subcellularLocation>
        <location evidence="1">Nucleus</location>
    </subcellularLocation>
</comment>
<gene>
    <name evidence="8" type="ORF">R5R35_003917</name>
</gene>
<dbReference type="InterPro" id="IPR016068">
    <property type="entry name" value="Translin_N"/>
</dbReference>
<dbReference type="Gene3D" id="1.20.58.190">
    <property type="entry name" value="Translin, domain 1"/>
    <property type="match status" value="1"/>
</dbReference>
<reference evidence="8 9" key="1">
    <citation type="submission" date="2024-03" db="EMBL/GenBank/DDBJ databases">
        <title>The genome assembly and annotation of the cricket Gryllus longicercus Weissman &amp; Gray.</title>
        <authorList>
            <person name="Szrajer S."/>
            <person name="Gray D."/>
            <person name="Ylla G."/>
        </authorList>
    </citation>
    <scope>NUCLEOTIDE SEQUENCE [LARGE SCALE GENOMIC DNA]</scope>
    <source>
        <strain evidence="8">DAG 2021-001</strain>
        <tissue evidence="8">Whole body minus gut</tissue>
    </source>
</reference>
<feature type="binding site" evidence="6">
    <location>
        <position position="128"/>
    </location>
    <ligand>
        <name>Mg(2+)</name>
        <dbReference type="ChEBI" id="CHEBI:18420"/>
    </ligand>
</feature>